<dbReference type="Proteomes" id="UP001396334">
    <property type="component" value="Unassembled WGS sequence"/>
</dbReference>
<evidence type="ECO:0000256" key="1">
    <source>
        <dbReference type="SAM" id="MobiDB-lite"/>
    </source>
</evidence>
<name>A0ABR2R6K0_9ROSI</name>
<dbReference type="InterPro" id="IPR040256">
    <property type="entry name" value="At4g02000-like"/>
</dbReference>
<comment type="caution">
    <text evidence="3">The sequence shown here is derived from an EMBL/GenBank/DDBJ whole genome shotgun (WGS) entry which is preliminary data.</text>
</comment>
<dbReference type="EMBL" id="JBBPBN010000026">
    <property type="protein sequence ID" value="KAK9008424.1"/>
    <property type="molecule type" value="Genomic_DNA"/>
</dbReference>
<dbReference type="InterPro" id="IPR025558">
    <property type="entry name" value="DUF4283"/>
</dbReference>
<sequence>MVDSEVVSGESKSRGSRDFDLSDFPPLPVANGNVAGVGAFTVVNGCDVGAGTLSVANGKVDVVNGGSAEAGATGNQASGLGTVFYWNFFDPSLKCFPPVDKNGHNVIKPPKTMLVDGAKQWDNTLWGNFLGKSPTFWVFHKTDDKLWVREGSVEIRFLAINFPSKRVRDWVLESGPWHIQQLAIILRRWLPDMISKVLNLHKALVWIKLWHVPLELFSQTGLGYLASDIGRAIYTDKATTLKQQLEFAKICVEVEAKSSLCSSVSVELDEDNCIEVGVELVWAPPCCDHCCIFGHSGDKCTKNVVGTEVVSDDYVVCDVLKSLKVPVEFEIAVEAGVDENLVSSGTVVESEVNAADGSKPVETDMVKEGVDPLESVNGKEILVTPNRFDILDIVNHGEENCISPKKERIVAVGVVELMNQLKPKAKGQGKKNKGAPSPDVIAQEKIAAKELGDLCKAKERFLRQKSRIQFIKEGDQNFAYLFRQVVAKNRANTIHSHKYCHGDKLESLETISNELIQHFAGSLGATDNNVQGIYGDLLKEILGVELDCGMQNCLTTPVTDEEIKGVTPYTRPMR</sequence>
<feature type="compositionally biased region" description="Basic and acidic residues" evidence="1">
    <location>
        <begin position="11"/>
        <end position="20"/>
    </location>
</feature>
<keyword evidence="4" id="KW-1185">Reference proteome</keyword>
<dbReference type="Pfam" id="PF14111">
    <property type="entry name" value="DUF4283"/>
    <property type="match status" value="1"/>
</dbReference>
<feature type="domain" description="DUF4283" evidence="2">
    <location>
        <begin position="118"/>
        <end position="192"/>
    </location>
</feature>
<evidence type="ECO:0000259" key="2">
    <source>
        <dbReference type="Pfam" id="PF14111"/>
    </source>
</evidence>
<dbReference type="PANTHER" id="PTHR31286:SF165">
    <property type="entry name" value="DUF4283 DOMAIN-CONTAINING PROTEIN"/>
    <property type="match status" value="1"/>
</dbReference>
<evidence type="ECO:0000313" key="3">
    <source>
        <dbReference type="EMBL" id="KAK9008424.1"/>
    </source>
</evidence>
<evidence type="ECO:0000313" key="4">
    <source>
        <dbReference type="Proteomes" id="UP001396334"/>
    </source>
</evidence>
<gene>
    <name evidence="3" type="ORF">V6N11_075319</name>
</gene>
<proteinExistence type="predicted"/>
<reference evidence="3 4" key="1">
    <citation type="journal article" date="2024" name="G3 (Bethesda)">
        <title>Genome assembly of Hibiscus sabdariffa L. provides insights into metabolisms of medicinal natural products.</title>
        <authorList>
            <person name="Kim T."/>
        </authorList>
    </citation>
    <scope>NUCLEOTIDE SEQUENCE [LARGE SCALE GENOMIC DNA]</scope>
    <source>
        <strain evidence="3">TK-2024</strain>
        <tissue evidence="3">Old leaves</tissue>
    </source>
</reference>
<feature type="region of interest" description="Disordered" evidence="1">
    <location>
        <begin position="1"/>
        <end position="20"/>
    </location>
</feature>
<protein>
    <recommendedName>
        <fullName evidence="2">DUF4283 domain-containing protein</fullName>
    </recommendedName>
</protein>
<accession>A0ABR2R6K0</accession>
<organism evidence="3 4">
    <name type="scientific">Hibiscus sabdariffa</name>
    <name type="common">roselle</name>
    <dbReference type="NCBI Taxonomy" id="183260"/>
    <lineage>
        <taxon>Eukaryota</taxon>
        <taxon>Viridiplantae</taxon>
        <taxon>Streptophyta</taxon>
        <taxon>Embryophyta</taxon>
        <taxon>Tracheophyta</taxon>
        <taxon>Spermatophyta</taxon>
        <taxon>Magnoliopsida</taxon>
        <taxon>eudicotyledons</taxon>
        <taxon>Gunneridae</taxon>
        <taxon>Pentapetalae</taxon>
        <taxon>rosids</taxon>
        <taxon>malvids</taxon>
        <taxon>Malvales</taxon>
        <taxon>Malvaceae</taxon>
        <taxon>Malvoideae</taxon>
        <taxon>Hibiscus</taxon>
    </lineage>
</organism>
<dbReference type="PANTHER" id="PTHR31286">
    <property type="entry name" value="GLYCINE-RICH CELL WALL STRUCTURAL PROTEIN 1.8-LIKE"/>
    <property type="match status" value="1"/>
</dbReference>